<evidence type="ECO:0000256" key="2">
    <source>
        <dbReference type="SAM" id="SignalP"/>
    </source>
</evidence>
<dbReference type="AlphaFoldDB" id="A0A5C6ET74"/>
<dbReference type="PANTHER" id="PTHR48081:SF6">
    <property type="entry name" value="PEPTIDASE S9 PROLYL OLIGOPEPTIDASE CATALYTIC DOMAIN-CONTAINING PROTEIN"/>
    <property type="match status" value="1"/>
</dbReference>
<name>A0A5C6ET74_9BACT</name>
<dbReference type="SUPFAM" id="SSF53474">
    <property type="entry name" value="alpha/beta-Hydrolases"/>
    <property type="match status" value="1"/>
</dbReference>
<keyword evidence="5" id="KW-1185">Reference proteome</keyword>
<evidence type="ECO:0000259" key="3">
    <source>
        <dbReference type="Pfam" id="PF20434"/>
    </source>
</evidence>
<dbReference type="RefSeq" id="WP_186775684.1">
    <property type="nucleotide sequence ID" value="NZ_SJPW01000005.1"/>
</dbReference>
<dbReference type="PANTHER" id="PTHR48081">
    <property type="entry name" value="AB HYDROLASE SUPERFAMILY PROTEIN C4A8.06C"/>
    <property type="match status" value="1"/>
</dbReference>
<comment type="caution">
    <text evidence="4">The sequence shown here is derived from an EMBL/GenBank/DDBJ whole genome shotgun (WGS) entry which is preliminary data.</text>
</comment>
<dbReference type="EMBL" id="SJPW01000005">
    <property type="protein sequence ID" value="TWU50806.1"/>
    <property type="molecule type" value="Genomic_DNA"/>
</dbReference>
<evidence type="ECO:0000313" key="5">
    <source>
        <dbReference type="Proteomes" id="UP000318288"/>
    </source>
</evidence>
<dbReference type="GO" id="GO:0046555">
    <property type="term" value="F:acetylxylan esterase activity"/>
    <property type="evidence" value="ECO:0007669"/>
    <property type="project" value="UniProtKB-EC"/>
</dbReference>
<feature type="signal peptide" evidence="2">
    <location>
        <begin position="1"/>
        <end position="22"/>
    </location>
</feature>
<proteinExistence type="predicted"/>
<dbReference type="InterPro" id="IPR029058">
    <property type="entry name" value="AB_hydrolase_fold"/>
</dbReference>
<accession>A0A5C6ET74</accession>
<dbReference type="Gene3D" id="3.40.50.1820">
    <property type="entry name" value="alpha/beta hydrolase"/>
    <property type="match status" value="1"/>
</dbReference>
<dbReference type="EC" id="3.1.1.72" evidence="4"/>
<feature type="chain" id="PRO_5022886644" evidence="2">
    <location>
        <begin position="23"/>
        <end position="300"/>
    </location>
</feature>
<feature type="domain" description="BD-FAE-like" evidence="3">
    <location>
        <begin position="56"/>
        <end position="246"/>
    </location>
</feature>
<dbReference type="Pfam" id="PF20434">
    <property type="entry name" value="BD-FAE"/>
    <property type="match status" value="1"/>
</dbReference>
<dbReference type="InterPro" id="IPR049492">
    <property type="entry name" value="BD-FAE-like_dom"/>
</dbReference>
<gene>
    <name evidence="4" type="primary">axeA1_7</name>
    <name evidence="4" type="ORF">Poly51_40990</name>
</gene>
<evidence type="ECO:0000256" key="1">
    <source>
        <dbReference type="ARBA" id="ARBA00022801"/>
    </source>
</evidence>
<keyword evidence="2" id="KW-0732">Signal</keyword>
<reference evidence="4 5" key="1">
    <citation type="submission" date="2019-02" db="EMBL/GenBank/DDBJ databases">
        <title>Deep-cultivation of Planctomycetes and their phenomic and genomic characterization uncovers novel biology.</title>
        <authorList>
            <person name="Wiegand S."/>
            <person name="Jogler M."/>
            <person name="Boedeker C."/>
            <person name="Pinto D."/>
            <person name="Vollmers J."/>
            <person name="Rivas-Marin E."/>
            <person name="Kohn T."/>
            <person name="Peeters S.H."/>
            <person name="Heuer A."/>
            <person name="Rast P."/>
            <person name="Oberbeckmann S."/>
            <person name="Bunk B."/>
            <person name="Jeske O."/>
            <person name="Meyerdierks A."/>
            <person name="Storesund J.E."/>
            <person name="Kallscheuer N."/>
            <person name="Luecker S."/>
            <person name="Lage O.M."/>
            <person name="Pohl T."/>
            <person name="Merkel B.J."/>
            <person name="Hornburger P."/>
            <person name="Mueller R.-W."/>
            <person name="Bruemmer F."/>
            <person name="Labrenz M."/>
            <person name="Spormann A.M."/>
            <person name="Op Den Camp H."/>
            <person name="Overmann J."/>
            <person name="Amann R."/>
            <person name="Jetten M.S.M."/>
            <person name="Mascher T."/>
            <person name="Medema M.H."/>
            <person name="Devos D.P."/>
            <person name="Kaster A.-K."/>
            <person name="Ovreas L."/>
            <person name="Rohde M."/>
            <person name="Galperin M.Y."/>
            <person name="Jogler C."/>
        </authorList>
    </citation>
    <scope>NUCLEOTIDE SEQUENCE [LARGE SCALE GENOMIC DNA]</scope>
    <source>
        <strain evidence="4 5">Poly51</strain>
    </source>
</reference>
<dbReference type="Proteomes" id="UP000318288">
    <property type="component" value="Unassembled WGS sequence"/>
</dbReference>
<protein>
    <submittedName>
        <fullName evidence="4">Acetylxylan esterase</fullName>
        <ecNumber evidence="4">3.1.1.72</ecNumber>
    </submittedName>
</protein>
<sequence length="300" mass="32244" precursor="true">MTFKLTITTLFLSSMAWMGASAVEPVTLKLWENGAPGVTADKEGDAPNLIVTRIDSETPTAGIVILPGGGYGGHAMDHEGHQIADWFKSMGVASAICDYRLRGKGNAGKGYGHPVPMQDAQRAIQTMRAGAKRWNIDPDRIGVIGFSAGGHLCSTVSTQFHEADPDAVDPIDRFSSLPNFSILCYPVITMDPSFTHAGSRRNLLGQDPDPQLALSLSNETRVTPQTPPTFLFHTIEDKAVPVANSLRYFDACIERGVAAELHVFPAGRHGLGLAADTPGASQWPRLCENWLRGLGIVTQP</sequence>
<evidence type="ECO:0000313" key="4">
    <source>
        <dbReference type="EMBL" id="TWU50806.1"/>
    </source>
</evidence>
<keyword evidence="1 4" id="KW-0378">Hydrolase</keyword>
<dbReference type="InterPro" id="IPR050300">
    <property type="entry name" value="GDXG_lipolytic_enzyme"/>
</dbReference>
<organism evidence="4 5">
    <name type="scientific">Rubripirellula tenax</name>
    <dbReference type="NCBI Taxonomy" id="2528015"/>
    <lineage>
        <taxon>Bacteria</taxon>
        <taxon>Pseudomonadati</taxon>
        <taxon>Planctomycetota</taxon>
        <taxon>Planctomycetia</taxon>
        <taxon>Pirellulales</taxon>
        <taxon>Pirellulaceae</taxon>
        <taxon>Rubripirellula</taxon>
    </lineage>
</organism>